<dbReference type="InterPro" id="IPR003660">
    <property type="entry name" value="HAMP_dom"/>
</dbReference>
<keyword evidence="3 9" id="KW-0812">Transmembrane</keyword>
<feature type="domain" description="Methyl-accepting transducer" evidence="10">
    <location>
        <begin position="276"/>
        <end position="512"/>
    </location>
</feature>
<gene>
    <name evidence="12" type="ordered locus">Desaci_4210</name>
</gene>
<dbReference type="SUPFAM" id="SSF58104">
    <property type="entry name" value="Methyl-accepting chemotaxis protein (MCP) signaling domain"/>
    <property type="match status" value="1"/>
</dbReference>
<keyword evidence="6 8" id="KW-0807">Transducer</keyword>
<dbReference type="Pfam" id="PF17202">
    <property type="entry name" value="sCache_3_3"/>
    <property type="match status" value="1"/>
</dbReference>
<dbReference type="InterPro" id="IPR029151">
    <property type="entry name" value="Sensor-like_sf"/>
</dbReference>
<dbReference type="Pfam" id="PF00015">
    <property type="entry name" value="MCPsignal"/>
    <property type="match status" value="1"/>
</dbReference>
<evidence type="ECO:0000313" key="13">
    <source>
        <dbReference type="Proteomes" id="UP000002892"/>
    </source>
</evidence>
<evidence type="ECO:0000256" key="3">
    <source>
        <dbReference type="ARBA" id="ARBA00022692"/>
    </source>
</evidence>
<dbReference type="PROSITE" id="PS50111">
    <property type="entry name" value="CHEMOTAXIS_TRANSDUC_2"/>
    <property type="match status" value="1"/>
</dbReference>
<feature type="domain" description="HAMP" evidence="11">
    <location>
        <begin position="204"/>
        <end position="257"/>
    </location>
</feature>
<proteinExistence type="inferred from homology"/>
<name>I4DB95_DESAJ</name>
<dbReference type="InterPro" id="IPR033463">
    <property type="entry name" value="sCache_3"/>
</dbReference>
<dbReference type="CDD" id="cd11386">
    <property type="entry name" value="MCP_signal"/>
    <property type="match status" value="1"/>
</dbReference>
<protein>
    <submittedName>
        <fullName evidence="12">Methyl-accepting chemotaxis protein</fullName>
    </submittedName>
</protein>
<dbReference type="Gene3D" id="1.10.8.500">
    <property type="entry name" value="HAMP domain in histidine kinase"/>
    <property type="match status" value="1"/>
</dbReference>
<dbReference type="KEGG" id="dai:Desaci_4210"/>
<evidence type="ECO:0000259" key="11">
    <source>
        <dbReference type="PROSITE" id="PS50885"/>
    </source>
</evidence>
<dbReference type="eggNOG" id="COG0840">
    <property type="taxonomic scope" value="Bacteria"/>
</dbReference>
<dbReference type="GO" id="GO:0007165">
    <property type="term" value="P:signal transduction"/>
    <property type="evidence" value="ECO:0007669"/>
    <property type="project" value="UniProtKB-KW"/>
</dbReference>
<dbReference type="STRING" id="646529.Desaci_4210"/>
<dbReference type="CDD" id="cd06225">
    <property type="entry name" value="HAMP"/>
    <property type="match status" value="1"/>
</dbReference>
<dbReference type="GO" id="GO:0005886">
    <property type="term" value="C:plasma membrane"/>
    <property type="evidence" value="ECO:0007669"/>
    <property type="project" value="UniProtKB-SubCell"/>
</dbReference>
<dbReference type="OrthoDB" id="1790929at2"/>
<dbReference type="Proteomes" id="UP000002892">
    <property type="component" value="Chromosome"/>
</dbReference>
<reference evidence="12 13" key="1">
    <citation type="journal article" date="2012" name="J. Bacteriol.">
        <title>Complete genome sequences of Desulfosporosinus orientis DSM765T, Desulfosporosinus youngiae DSM17734T, Desulfosporosinus meridiei DSM13257T, and Desulfosporosinus acidiphilus DSM22704T.</title>
        <authorList>
            <person name="Pester M."/>
            <person name="Brambilla E."/>
            <person name="Alazard D."/>
            <person name="Rattei T."/>
            <person name="Weinmaier T."/>
            <person name="Han J."/>
            <person name="Lucas S."/>
            <person name="Lapidus A."/>
            <person name="Cheng J.F."/>
            <person name="Goodwin L."/>
            <person name="Pitluck S."/>
            <person name="Peters L."/>
            <person name="Ovchinnikova G."/>
            <person name="Teshima H."/>
            <person name="Detter J.C."/>
            <person name="Han C.S."/>
            <person name="Tapia R."/>
            <person name="Land M.L."/>
            <person name="Hauser L."/>
            <person name="Kyrpides N.C."/>
            <person name="Ivanova N.N."/>
            <person name="Pagani I."/>
            <person name="Huntmann M."/>
            <person name="Wei C.L."/>
            <person name="Davenport K.W."/>
            <person name="Daligault H."/>
            <person name="Chain P.S."/>
            <person name="Chen A."/>
            <person name="Mavromatis K."/>
            <person name="Markowitz V."/>
            <person name="Szeto E."/>
            <person name="Mikhailova N."/>
            <person name="Pati A."/>
            <person name="Wagner M."/>
            <person name="Woyke T."/>
            <person name="Ollivier B."/>
            <person name="Klenk H.P."/>
            <person name="Spring S."/>
            <person name="Loy A."/>
        </authorList>
    </citation>
    <scope>NUCLEOTIDE SEQUENCE [LARGE SCALE GENOMIC DNA]</scope>
    <source>
        <strain evidence="13">DSM 22704 / JCM 16185 / SJ4</strain>
    </source>
</reference>
<dbReference type="SMART" id="SM00304">
    <property type="entry name" value="HAMP"/>
    <property type="match status" value="2"/>
</dbReference>
<comment type="subcellular location">
    <subcellularLocation>
        <location evidence="1">Cell membrane</location>
        <topology evidence="1">Multi-pass membrane protein</topology>
    </subcellularLocation>
</comment>
<evidence type="ECO:0000256" key="9">
    <source>
        <dbReference type="SAM" id="Phobius"/>
    </source>
</evidence>
<dbReference type="AlphaFoldDB" id="I4DB95"/>
<comment type="similarity">
    <text evidence="7">Belongs to the methyl-accepting chemotaxis (MCP) protein family.</text>
</comment>
<dbReference type="SUPFAM" id="SSF103190">
    <property type="entry name" value="Sensory domain-like"/>
    <property type="match status" value="1"/>
</dbReference>
<keyword evidence="13" id="KW-1185">Reference proteome</keyword>
<dbReference type="PANTHER" id="PTHR32089:SF112">
    <property type="entry name" value="LYSOZYME-LIKE PROTEIN-RELATED"/>
    <property type="match status" value="1"/>
</dbReference>
<dbReference type="SMART" id="SM00283">
    <property type="entry name" value="MA"/>
    <property type="match status" value="1"/>
</dbReference>
<keyword evidence="2" id="KW-1003">Cell membrane</keyword>
<evidence type="ECO:0000256" key="4">
    <source>
        <dbReference type="ARBA" id="ARBA00022989"/>
    </source>
</evidence>
<dbReference type="PROSITE" id="PS50885">
    <property type="entry name" value="HAMP"/>
    <property type="match status" value="1"/>
</dbReference>
<dbReference type="EMBL" id="CP003639">
    <property type="protein sequence ID" value="AFM43069.1"/>
    <property type="molecule type" value="Genomic_DNA"/>
</dbReference>
<evidence type="ECO:0000259" key="10">
    <source>
        <dbReference type="PROSITE" id="PS50111"/>
    </source>
</evidence>
<evidence type="ECO:0000256" key="1">
    <source>
        <dbReference type="ARBA" id="ARBA00004651"/>
    </source>
</evidence>
<keyword evidence="5 9" id="KW-0472">Membrane</keyword>
<dbReference type="RefSeq" id="WP_014829055.1">
    <property type="nucleotide sequence ID" value="NC_018068.1"/>
</dbReference>
<dbReference type="InterPro" id="IPR004089">
    <property type="entry name" value="MCPsignal_dom"/>
</dbReference>
<organism evidence="12 13">
    <name type="scientific">Desulfosporosinus acidiphilus (strain DSM 22704 / JCM 16185 / SJ4)</name>
    <dbReference type="NCBI Taxonomy" id="646529"/>
    <lineage>
        <taxon>Bacteria</taxon>
        <taxon>Bacillati</taxon>
        <taxon>Bacillota</taxon>
        <taxon>Clostridia</taxon>
        <taxon>Eubacteriales</taxon>
        <taxon>Desulfitobacteriaceae</taxon>
        <taxon>Desulfosporosinus</taxon>
    </lineage>
</organism>
<keyword evidence="4 9" id="KW-1133">Transmembrane helix</keyword>
<dbReference type="HOGENOM" id="CLU_000445_107_19_9"/>
<sequence length="562" mass="60607">MKFSIKAKLIVIIVTLVLVSTSVITLFAVETFRNGMVTVAQEKLPSDLAMSKYMIDKLFPGEWAIKDNKLYKGESILNSTDIVDQIGKLAHDNVTIFQGNIRVATNVKNADGSRAVGTKVSPAVEQATLKEGKTYTGEAIVVGVKNQTIYEPIKDQQGNIIGMLFIGVPSSTIDSFISQLTTKVIMFIILELLLSALLIWFIVTKTLRRLHRIMDSAEQVAKGDLSLEIQQANEHDEFGQLSSSFHVMTNNLRHLVRSVQESSVNVAKSSDEMSAITEQSALASSQIAAAIEKVSSGSEKQVSAIADTVSAIEQLSASTQQVAASSNDISLLTVQTAQTTDNGQEAINKVIAQMDSIHNKTELVQQCVQKLEESSDQVNKIINVITGITEQTNLLALNAAIEAARAGQHGKGFAVVADEVRKLAEQSKEAAQQISALIQENGVNIQKAVSAMNDEVNDVLEGINIVDLAGKSFLEITELVQQISSQIQEISSTTQEVASGTGQIASSIQEIERISQDTADQTQTVSAAVEEQVASLEQINSASKGLSSMIQDLEKNVNSFTI</sequence>
<dbReference type="Gene3D" id="1.10.287.950">
    <property type="entry name" value="Methyl-accepting chemotaxis protein"/>
    <property type="match status" value="1"/>
</dbReference>
<dbReference type="Pfam" id="PF00672">
    <property type="entry name" value="HAMP"/>
    <property type="match status" value="1"/>
</dbReference>
<accession>I4DB95</accession>
<evidence type="ECO:0000256" key="6">
    <source>
        <dbReference type="ARBA" id="ARBA00023224"/>
    </source>
</evidence>
<evidence type="ECO:0000256" key="2">
    <source>
        <dbReference type="ARBA" id="ARBA00022475"/>
    </source>
</evidence>
<feature type="transmembrane region" description="Helical" evidence="9">
    <location>
        <begin position="184"/>
        <end position="203"/>
    </location>
</feature>
<evidence type="ECO:0000256" key="5">
    <source>
        <dbReference type="ARBA" id="ARBA00023136"/>
    </source>
</evidence>
<evidence type="ECO:0000256" key="7">
    <source>
        <dbReference type="ARBA" id="ARBA00029447"/>
    </source>
</evidence>
<dbReference type="PANTHER" id="PTHR32089">
    <property type="entry name" value="METHYL-ACCEPTING CHEMOTAXIS PROTEIN MCPB"/>
    <property type="match status" value="1"/>
</dbReference>
<evidence type="ECO:0000256" key="8">
    <source>
        <dbReference type="PROSITE-ProRule" id="PRU00284"/>
    </source>
</evidence>
<evidence type="ECO:0000313" key="12">
    <source>
        <dbReference type="EMBL" id="AFM43069.1"/>
    </source>
</evidence>